<name>A0A1I7X6I5_HETBA</name>
<dbReference type="Gene3D" id="1.10.510.10">
    <property type="entry name" value="Transferase(Phosphotransferase) domain 1"/>
    <property type="match status" value="1"/>
</dbReference>
<feature type="domain" description="Guanylate cyclase" evidence="15">
    <location>
        <begin position="349"/>
        <end position="479"/>
    </location>
</feature>
<dbReference type="GO" id="GO:0007168">
    <property type="term" value="P:receptor guanylyl cyclase signaling pathway"/>
    <property type="evidence" value="ECO:0007669"/>
    <property type="project" value="TreeGrafter"/>
</dbReference>
<comment type="catalytic activity">
    <reaction evidence="1">
        <text>GTP = 3',5'-cyclic GMP + diphosphate</text>
        <dbReference type="Rhea" id="RHEA:13665"/>
        <dbReference type="ChEBI" id="CHEBI:33019"/>
        <dbReference type="ChEBI" id="CHEBI:37565"/>
        <dbReference type="ChEBI" id="CHEBI:57746"/>
        <dbReference type="EC" id="4.6.1.2"/>
    </reaction>
</comment>
<dbReference type="GO" id="GO:0004016">
    <property type="term" value="F:adenylate cyclase activity"/>
    <property type="evidence" value="ECO:0007669"/>
    <property type="project" value="TreeGrafter"/>
</dbReference>
<keyword evidence="10" id="KW-0325">Glycoprotein</keyword>
<feature type="domain" description="Protein kinase" evidence="14">
    <location>
        <begin position="1"/>
        <end position="278"/>
    </location>
</feature>
<dbReference type="Gene3D" id="3.30.70.1230">
    <property type="entry name" value="Nucleotide cyclase"/>
    <property type="match status" value="1"/>
</dbReference>
<evidence type="ECO:0000256" key="12">
    <source>
        <dbReference type="ARBA" id="ARBA00023293"/>
    </source>
</evidence>
<dbReference type="InterPro" id="IPR011009">
    <property type="entry name" value="Kinase-like_dom_sf"/>
</dbReference>
<dbReference type="CDD" id="cd07302">
    <property type="entry name" value="CHD"/>
    <property type="match status" value="1"/>
</dbReference>
<dbReference type="SUPFAM" id="SSF56112">
    <property type="entry name" value="Protein kinase-like (PK-like)"/>
    <property type="match status" value="1"/>
</dbReference>
<evidence type="ECO:0000313" key="16">
    <source>
        <dbReference type="Proteomes" id="UP000095283"/>
    </source>
</evidence>
<evidence type="ECO:0000256" key="13">
    <source>
        <dbReference type="SAM" id="Coils"/>
    </source>
</evidence>
<keyword evidence="11" id="KW-0456">Lyase</keyword>
<dbReference type="GO" id="GO:0004383">
    <property type="term" value="F:guanylate cyclase activity"/>
    <property type="evidence" value="ECO:0007669"/>
    <property type="project" value="UniProtKB-EC"/>
</dbReference>
<protein>
    <recommendedName>
        <fullName evidence="3">guanylate cyclase</fullName>
        <ecNumber evidence="3">4.6.1.2</ecNumber>
    </recommendedName>
</protein>
<dbReference type="InterPro" id="IPR000719">
    <property type="entry name" value="Prot_kinase_dom"/>
</dbReference>
<dbReference type="GO" id="GO:0035556">
    <property type="term" value="P:intracellular signal transduction"/>
    <property type="evidence" value="ECO:0007669"/>
    <property type="project" value="InterPro"/>
</dbReference>
<evidence type="ECO:0000256" key="1">
    <source>
        <dbReference type="ARBA" id="ARBA00001436"/>
    </source>
</evidence>
<proteinExistence type="predicted"/>
<organism evidence="16 17">
    <name type="scientific">Heterorhabditis bacteriophora</name>
    <name type="common">Entomopathogenic nematode worm</name>
    <dbReference type="NCBI Taxonomy" id="37862"/>
    <lineage>
        <taxon>Eukaryota</taxon>
        <taxon>Metazoa</taxon>
        <taxon>Ecdysozoa</taxon>
        <taxon>Nematoda</taxon>
        <taxon>Chromadorea</taxon>
        <taxon>Rhabditida</taxon>
        <taxon>Rhabditina</taxon>
        <taxon>Rhabditomorpha</taxon>
        <taxon>Strongyloidea</taxon>
        <taxon>Heterorhabditidae</taxon>
        <taxon>Heterorhabditis</taxon>
    </lineage>
</organism>
<dbReference type="PANTHER" id="PTHR11920">
    <property type="entry name" value="GUANYLYL CYCLASE"/>
    <property type="match status" value="1"/>
</dbReference>
<dbReference type="InterPro" id="IPR029787">
    <property type="entry name" value="Nucleotide_cyclase"/>
</dbReference>
<keyword evidence="4" id="KW-1003">Cell membrane</keyword>
<dbReference type="GO" id="GO:0004672">
    <property type="term" value="F:protein kinase activity"/>
    <property type="evidence" value="ECO:0007669"/>
    <property type="project" value="InterPro"/>
</dbReference>
<dbReference type="Pfam" id="PF07714">
    <property type="entry name" value="PK_Tyr_Ser-Thr"/>
    <property type="match status" value="1"/>
</dbReference>
<dbReference type="InterPro" id="IPR001054">
    <property type="entry name" value="A/G_cyclase"/>
</dbReference>
<dbReference type="InterPro" id="IPR050401">
    <property type="entry name" value="Cyclic_nucleotide_synthase"/>
</dbReference>
<evidence type="ECO:0000259" key="15">
    <source>
        <dbReference type="PROSITE" id="PS50125"/>
    </source>
</evidence>
<dbReference type="Pfam" id="PF00211">
    <property type="entry name" value="Guanylate_cyc"/>
    <property type="match status" value="1"/>
</dbReference>
<evidence type="ECO:0000256" key="7">
    <source>
        <dbReference type="ARBA" id="ARBA00022741"/>
    </source>
</evidence>
<evidence type="ECO:0000256" key="4">
    <source>
        <dbReference type="ARBA" id="ARBA00022475"/>
    </source>
</evidence>
<dbReference type="GO" id="GO:0001653">
    <property type="term" value="F:peptide receptor activity"/>
    <property type="evidence" value="ECO:0007669"/>
    <property type="project" value="TreeGrafter"/>
</dbReference>
<dbReference type="PROSITE" id="PS50011">
    <property type="entry name" value="PROTEIN_KINASE_DOM"/>
    <property type="match status" value="1"/>
</dbReference>
<keyword evidence="5" id="KW-0812">Transmembrane</keyword>
<reference evidence="17" key="1">
    <citation type="submission" date="2016-11" db="UniProtKB">
        <authorList>
            <consortium name="WormBaseParasite"/>
        </authorList>
    </citation>
    <scope>IDENTIFICATION</scope>
</reference>
<keyword evidence="12" id="KW-0141">cGMP biosynthesis</keyword>
<evidence type="ECO:0000256" key="10">
    <source>
        <dbReference type="ARBA" id="ARBA00023180"/>
    </source>
</evidence>
<comment type="subcellular location">
    <subcellularLocation>
        <location evidence="2">Cell membrane</location>
        <topology evidence="2">Single-pass type I membrane protein</topology>
    </subcellularLocation>
</comment>
<keyword evidence="6" id="KW-0732">Signal</keyword>
<dbReference type="PROSITE" id="PS50125">
    <property type="entry name" value="GUANYLATE_CYCLASE_2"/>
    <property type="match status" value="1"/>
</dbReference>
<evidence type="ECO:0000256" key="5">
    <source>
        <dbReference type="ARBA" id="ARBA00022692"/>
    </source>
</evidence>
<keyword evidence="13" id="KW-0175">Coiled coil</keyword>
<dbReference type="AlphaFoldDB" id="A0A1I7X6I5"/>
<evidence type="ECO:0000256" key="3">
    <source>
        <dbReference type="ARBA" id="ARBA00012202"/>
    </source>
</evidence>
<dbReference type="SMART" id="SM00044">
    <property type="entry name" value="CYCc"/>
    <property type="match status" value="1"/>
</dbReference>
<sequence>MFRMHWRIPKELVKIIENTQANFKATKAGEGLSTKRRVIASYALMGANIKAEFIALKHMKKIKWTRPELKFLFELKQLNHDNLTKFYGICCNELDTFYVLHALIERASLEVYIGLQYLHKSAIGYHGLLITKHCLIDTNWVLKLTNFGISSMLHEFVKWNVLHPLAENHLSADYFPMFAPELLRETSVGDNYPRGTSQGDVYCMGMILYWLIYRTDPFEKTGLKGKSLVNEICKKGLKPEVEDGDPEALLKLMRECFNSTPENRPKLKTISQTVSKAFASTKGNLVDQMIRMNEKYAQNLEQIVAERNSMLQEAQEQTDRLLNEMLPVSIASILKAGGTIPPRSYESATVLFVQLCDFPALVGRSGPEEVIMFLNDIFDRFDVIIKRHDAYKVETTGETYMVASGVPSENDGRHVIEIAEISLEIREESYVYKVAHCPDFKVSVRIGFHCGPIAAGVIGIRSPRYCLFGDTTSEATARKLMTTEEYSLVKRGIVHVKGKG</sequence>
<dbReference type="Proteomes" id="UP000095283">
    <property type="component" value="Unplaced"/>
</dbReference>
<dbReference type="GO" id="GO:0005524">
    <property type="term" value="F:ATP binding"/>
    <property type="evidence" value="ECO:0007669"/>
    <property type="project" value="InterPro"/>
</dbReference>
<keyword evidence="9" id="KW-0472">Membrane</keyword>
<dbReference type="GO" id="GO:0007606">
    <property type="term" value="P:sensory perception of chemical stimulus"/>
    <property type="evidence" value="ECO:0007669"/>
    <property type="project" value="UniProtKB-ARBA"/>
</dbReference>
<evidence type="ECO:0000256" key="11">
    <source>
        <dbReference type="ARBA" id="ARBA00023239"/>
    </source>
</evidence>
<dbReference type="WBParaSite" id="Hba_13177">
    <property type="protein sequence ID" value="Hba_13177"/>
    <property type="gene ID" value="Hba_13177"/>
</dbReference>
<evidence type="ECO:0000256" key="8">
    <source>
        <dbReference type="ARBA" id="ARBA00022989"/>
    </source>
</evidence>
<keyword evidence="7" id="KW-0547">Nucleotide-binding</keyword>
<keyword evidence="16" id="KW-1185">Reference proteome</keyword>
<evidence type="ECO:0000256" key="2">
    <source>
        <dbReference type="ARBA" id="ARBA00004251"/>
    </source>
</evidence>
<dbReference type="PANTHER" id="PTHR11920:SF355">
    <property type="entry name" value="RECEPTOR-TYPE GUANYLATE CYCLASE GCY-10-RELATED"/>
    <property type="match status" value="1"/>
</dbReference>
<evidence type="ECO:0000256" key="9">
    <source>
        <dbReference type="ARBA" id="ARBA00023136"/>
    </source>
</evidence>
<evidence type="ECO:0000256" key="6">
    <source>
        <dbReference type="ARBA" id="ARBA00022729"/>
    </source>
</evidence>
<evidence type="ECO:0000259" key="14">
    <source>
        <dbReference type="PROSITE" id="PS50011"/>
    </source>
</evidence>
<feature type="coiled-coil region" evidence="13">
    <location>
        <begin position="286"/>
        <end position="324"/>
    </location>
</feature>
<dbReference type="SUPFAM" id="SSF55073">
    <property type="entry name" value="Nucleotide cyclase"/>
    <property type="match status" value="1"/>
</dbReference>
<keyword evidence="8" id="KW-1133">Transmembrane helix</keyword>
<dbReference type="EC" id="4.6.1.2" evidence="3"/>
<accession>A0A1I7X6I5</accession>
<dbReference type="InterPro" id="IPR001245">
    <property type="entry name" value="Ser-Thr/Tyr_kinase_cat_dom"/>
</dbReference>
<evidence type="ECO:0000313" key="17">
    <source>
        <dbReference type="WBParaSite" id="Hba_13177"/>
    </source>
</evidence>
<dbReference type="GO" id="GO:0005886">
    <property type="term" value="C:plasma membrane"/>
    <property type="evidence" value="ECO:0007669"/>
    <property type="project" value="UniProtKB-SubCell"/>
</dbReference>
<dbReference type="FunFam" id="3.30.70.1230:FF:000050">
    <property type="entry name" value="Guanylate cyclase"/>
    <property type="match status" value="1"/>
</dbReference>